<proteinExistence type="predicted"/>
<accession>A0ABR3GCX6</accession>
<dbReference type="Pfam" id="PF20162">
    <property type="entry name" value="Etd1"/>
    <property type="match status" value="1"/>
</dbReference>
<keyword evidence="3" id="KW-1185">Reference proteome</keyword>
<feature type="region of interest" description="Disordered" evidence="1">
    <location>
        <begin position="562"/>
        <end position="601"/>
    </location>
</feature>
<reference evidence="2 3" key="1">
    <citation type="submission" date="2024-02" db="EMBL/GenBank/DDBJ databases">
        <title>Discinaceae phylogenomics.</title>
        <authorList>
            <person name="Dirks A.C."/>
            <person name="James T.Y."/>
        </authorList>
    </citation>
    <scope>NUCLEOTIDE SEQUENCE [LARGE SCALE GENOMIC DNA]</scope>
    <source>
        <strain evidence="2 3">ACD0624</strain>
    </source>
</reference>
<dbReference type="Proteomes" id="UP001447188">
    <property type="component" value="Unassembled WGS sequence"/>
</dbReference>
<evidence type="ECO:0000313" key="2">
    <source>
        <dbReference type="EMBL" id="KAL0633708.1"/>
    </source>
</evidence>
<feature type="region of interest" description="Disordered" evidence="1">
    <location>
        <begin position="429"/>
        <end position="511"/>
    </location>
</feature>
<sequence>MKTVSTLTEATIAFVLSQPCLPSVDFAALAESVVGILLVVLVHFLVPGFLDSVFEYHFLVQVTSVHGNGSVALAPPSQQQRPYTAINQLSPTGQSSHLSPTIHASRPSTSAPHNIFPPRQSFTPEPADSWRVFFSTKRQKFTSKNSSGSSSGGGHAKLQKKSFRGVRRIYPDQRGRNFMGPTLMLAPTACNMDLSSNNDPDVGSVFSGAESLFFESRPASRMDDLCLERPRERPLATMPPQPSSARRSSISNFLSAPTSRNPSENGETTGNEAGDESGYVGSYATDFGFGRRCSGSASSYPHHTRHSSPETGHELAPITPSSLLELDMDPVSRDYSPGPDDYLESLSAVDPHHDIDLDLELEVMNLTPLRTSNRLHRLSLISASERASTLVGSEDLNNFESDLDFQSDTVFDSMRTRFSELTPVRADSIFDIPDGSPDNSSRDTDYPHKRYVNGDYSPFKQNDITTASSRNGLNSSSHRMAFDDDEDGWSSDWDIPSKKNGDDGGELRISMQGGLRPYGGLLSAASLGLHSNNNASNTSFGTAPEGFSVDGASIRETNSILDWSESVSPNPSATSAPSYAKRSKTIHAKESMLAGSRAGRRAPTYHVRSQSMPLVNSHGRVPLPSENWDDDFLDDEDEGFGMVIPRAIEENQASVIGHLGCVREFALLVEDLKQLREQAILFGIRLGSHKHTFDEADGIIALATLDDDEPLPPQPESPIKARNASWNHSPSRPSILTDDGTPKGYNQGRRRSSVLSPDDDIFGGGNNLTPIRNHHSFRISPAPSPASRKTIDKNDPVEVAKGIMERMQQQHQNSGGMRGQGDNSIATSRTKKVQFDTDMLRELVKHVVKLKRTLQGVVEREREAEEECRSGFEGFEEGWDFRAPVGVV</sequence>
<feature type="compositionally biased region" description="Polar residues" evidence="1">
    <location>
        <begin position="808"/>
        <end position="828"/>
    </location>
</feature>
<gene>
    <name evidence="2" type="ORF">Q9L58_007377</name>
</gene>
<feature type="compositionally biased region" description="Polar residues" evidence="1">
    <location>
        <begin position="724"/>
        <end position="734"/>
    </location>
</feature>
<comment type="caution">
    <text evidence="2">The sequence shown here is derived from an EMBL/GenBank/DDBJ whole genome shotgun (WGS) entry which is preliminary data.</text>
</comment>
<feature type="region of interest" description="Disordered" evidence="1">
    <location>
        <begin position="141"/>
        <end position="164"/>
    </location>
</feature>
<organism evidence="2 3">
    <name type="scientific">Discina gigas</name>
    <dbReference type="NCBI Taxonomy" id="1032678"/>
    <lineage>
        <taxon>Eukaryota</taxon>
        <taxon>Fungi</taxon>
        <taxon>Dikarya</taxon>
        <taxon>Ascomycota</taxon>
        <taxon>Pezizomycotina</taxon>
        <taxon>Pezizomycetes</taxon>
        <taxon>Pezizales</taxon>
        <taxon>Discinaceae</taxon>
        <taxon>Discina</taxon>
    </lineage>
</organism>
<feature type="region of interest" description="Disordered" evidence="1">
    <location>
        <begin position="90"/>
        <end position="111"/>
    </location>
</feature>
<feature type="region of interest" description="Disordered" evidence="1">
    <location>
        <begin position="808"/>
        <end position="830"/>
    </location>
</feature>
<feature type="compositionally biased region" description="Polar residues" evidence="1">
    <location>
        <begin position="459"/>
        <end position="478"/>
    </location>
</feature>
<feature type="region of interest" description="Disordered" evidence="1">
    <location>
        <begin position="231"/>
        <end position="279"/>
    </location>
</feature>
<dbReference type="EMBL" id="JBBBZM010000116">
    <property type="protein sequence ID" value="KAL0633708.1"/>
    <property type="molecule type" value="Genomic_DNA"/>
</dbReference>
<name>A0ABR3GCX6_9PEZI</name>
<feature type="compositionally biased region" description="Polar residues" evidence="1">
    <location>
        <begin position="562"/>
        <end position="577"/>
    </location>
</feature>
<feature type="compositionally biased region" description="Basic and acidic residues" evidence="1">
    <location>
        <begin position="495"/>
        <end position="506"/>
    </location>
</feature>
<feature type="compositionally biased region" description="Polar residues" evidence="1">
    <location>
        <begin position="243"/>
        <end position="271"/>
    </location>
</feature>
<feature type="region of interest" description="Disordered" evidence="1">
    <location>
        <begin position="295"/>
        <end position="316"/>
    </location>
</feature>
<evidence type="ECO:0000313" key="3">
    <source>
        <dbReference type="Proteomes" id="UP001447188"/>
    </source>
</evidence>
<feature type="region of interest" description="Disordered" evidence="1">
    <location>
        <begin position="706"/>
        <end position="794"/>
    </location>
</feature>
<protein>
    <submittedName>
        <fullName evidence="2">Uncharacterized protein</fullName>
    </submittedName>
</protein>
<feature type="compositionally biased region" description="Polar residues" evidence="1">
    <location>
        <begin position="90"/>
        <end position="99"/>
    </location>
</feature>
<dbReference type="InterPro" id="IPR045342">
    <property type="entry name" value="Etd1"/>
</dbReference>
<evidence type="ECO:0000256" key="1">
    <source>
        <dbReference type="SAM" id="MobiDB-lite"/>
    </source>
</evidence>